<evidence type="ECO:0000313" key="5">
    <source>
        <dbReference type="Proteomes" id="UP001431783"/>
    </source>
</evidence>
<feature type="transmembrane region" description="Helical" evidence="2">
    <location>
        <begin position="230"/>
        <end position="251"/>
    </location>
</feature>
<dbReference type="InterPro" id="IPR047831">
    <property type="entry name" value="GPR180/TMEM145"/>
</dbReference>
<feature type="transmembrane region" description="Helical" evidence="2">
    <location>
        <begin position="20"/>
        <end position="46"/>
    </location>
</feature>
<sequence>MTNGPSGDYWHEHLSADEFYILPVLTAFCVAYIILLLGTTICAIELKSRQLLHTTYKIFFFSVILQLLGIMLQSIAYLKYAMTGLNISKVKRLGSVCLGSSETCFLLLLLLLAKGYTVTRGRLPVSSSIKLTIFMCSYVVTYIAIFIYESVVFDPGEVLYLFESPAGYALIILRIFAWCMFIYSTVFTLKHYPEKANFYYPFNICGTLWFVAGPAFILSGNTYIDKWVRESVVCAVLLLIAFGGHLSFLILTMPSVANKNFPYHVRTTQIGVIEIDALNGTVIENFIHHPYQPTTTIAEQNMIVPLTRRTEEIFEGMYTQKTYTGNKSTNDNTEIEMQPDRTMENVLNWSLAKNLPPLEYSQFAGPKRESLTSENSRISNGVTQNERRFSQQNQNSVQRVFSDYVQDVPLELFTISKMVLTGTRKEYSDHIEQ</sequence>
<feature type="transmembrane region" description="Helical" evidence="2">
    <location>
        <begin position="168"/>
        <end position="186"/>
    </location>
</feature>
<keyword evidence="2" id="KW-0812">Transmembrane</keyword>
<evidence type="ECO:0000313" key="4">
    <source>
        <dbReference type="EMBL" id="KAK9876371.1"/>
    </source>
</evidence>
<feature type="region of interest" description="Disordered" evidence="1">
    <location>
        <begin position="366"/>
        <end position="396"/>
    </location>
</feature>
<comment type="caution">
    <text evidence="4">The sequence shown here is derived from an EMBL/GenBank/DDBJ whole genome shotgun (WGS) entry which is preliminary data.</text>
</comment>
<feature type="transmembrane region" description="Helical" evidence="2">
    <location>
        <begin position="198"/>
        <end position="218"/>
    </location>
</feature>
<dbReference type="PANTHER" id="PTHR23252">
    <property type="entry name" value="INTIMAL THICKNESS RECEPTOR-RELATED"/>
    <property type="match status" value="1"/>
</dbReference>
<dbReference type="Proteomes" id="UP001431783">
    <property type="component" value="Unassembled WGS sequence"/>
</dbReference>
<organism evidence="4 5">
    <name type="scientific">Henosepilachna vigintioctopunctata</name>
    <dbReference type="NCBI Taxonomy" id="420089"/>
    <lineage>
        <taxon>Eukaryota</taxon>
        <taxon>Metazoa</taxon>
        <taxon>Ecdysozoa</taxon>
        <taxon>Arthropoda</taxon>
        <taxon>Hexapoda</taxon>
        <taxon>Insecta</taxon>
        <taxon>Pterygota</taxon>
        <taxon>Neoptera</taxon>
        <taxon>Endopterygota</taxon>
        <taxon>Coleoptera</taxon>
        <taxon>Polyphaga</taxon>
        <taxon>Cucujiformia</taxon>
        <taxon>Coccinelloidea</taxon>
        <taxon>Coccinellidae</taxon>
        <taxon>Epilachninae</taxon>
        <taxon>Epilachnini</taxon>
        <taxon>Henosepilachna</taxon>
    </lineage>
</organism>
<keyword evidence="2" id="KW-1133">Transmembrane helix</keyword>
<feature type="transmembrane region" description="Helical" evidence="2">
    <location>
        <begin position="98"/>
        <end position="117"/>
    </location>
</feature>
<dbReference type="EMBL" id="JARQZJ010000036">
    <property type="protein sequence ID" value="KAK9876371.1"/>
    <property type="molecule type" value="Genomic_DNA"/>
</dbReference>
<dbReference type="AlphaFoldDB" id="A0AAW1TXQ5"/>
<dbReference type="GO" id="GO:0007186">
    <property type="term" value="P:G protein-coupled receptor signaling pathway"/>
    <property type="evidence" value="ECO:0007669"/>
    <property type="project" value="InterPro"/>
</dbReference>
<name>A0AAW1TXQ5_9CUCU</name>
<dbReference type="GO" id="GO:0019236">
    <property type="term" value="P:response to pheromone"/>
    <property type="evidence" value="ECO:0007669"/>
    <property type="project" value="InterPro"/>
</dbReference>
<proteinExistence type="predicted"/>
<evidence type="ECO:0000256" key="1">
    <source>
        <dbReference type="SAM" id="MobiDB-lite"/>
    </source>
</evidence>
<protein>
    <recommendedName>
        <fullName evidence="3">GPR180/TMEM145 transmembrane domain-containing protein</fullName>
    </recommendedName>
</protein>
<feature type="transmembrane region" description="Helical" evidence="2">
    <location>
        <begin position="129"/>
        <end position="148"/>
    </location>
</feature>
<feature type="transmembrane region" description="Helical" evidence="2">
    <location>
        <begin position="58"/>
        <end position="78"/>
    </location>
</feature>
<evidence type="ECO:0000259" key="3">
    <source>
        <dbReference type="Pfam" id="PF10192"/>
    </source>
</evidence>
<accession>A0AAW1TXQ5</accession>
<dbReference type="InterPro" id="IPR019336">
    <property type="entry name" value="GPR180/TMEM145_TM"/>
</dbReference>
<dbReference type="Pfam" id="PF10192">
    <property type="entry name" value="GPR180-TMEM145_TM"/>
    <property type="match status" value="1"/>
</dbReference>
<keyword evidence="2" id="KW-0472">Membrane</keyword>
<gene>
    <name evidence="4" type="ORF">WA026_012683</name>
</gene>
<keyword evidence="5" id="KW-1185">Reference proteome</keyword>
<feature type="compositionally biased region" description="Polar residues" evidence="1">
    <location>
        <begin position="372"/>
        <end position="396"/>
    </location>
</feature>
<dbReference type="PANTHER" id="PTHR23252:SF24">
    <property type="entry name" value="TRANSMEMBRANE PROTEIN 145"/>
    <property type="match status" value="1"/>
</dbReference>
<feature type="domain" description="GPR180/TMEM145 transmembrane" evidence="3">
    <location>
        <begin position="29"/>
        <end position="245"/>
    </location>
</feature>
<reference evidence="4 5" key="1">
    <citation type="submission" date="2023-03" db="EMBL/GenBank/DDBJ databases">
        <title>Genome insight into feeding habits of ladybird beetles.</title>
        <authorList>
            <person name="Li H.-S."/>
            <person name="Huang Y.-H."/>
            <person name="Pang H."/>
        </authorList>
    </citation>
    <scope>NUCLEOTIDE SEQUENCE [LARGE SCALE GENOMIC DNA]</scope>
    <source>
        <strain evidence="4">SYSU_2023b</strain>
        <tissue evidence="4">Whole body</tissue>
    </source>
</reference>
<evidence type="ECO:0000256" key="2">
    <source>
        <dbReference type="SAM" id="Phobius"/>
    </source>
</evidence>